<evidence type="ECO:0000256" key="1">
    <source>
        <dbReference type="SAM" id="MobiDB-lite"/>
    </source>
</evidence>
<dbReference type="AlphaFoldDB" id="A0A2H0RDX9"/>
<gene>
    <name evidence="3" type="ORF">COV10_03300</name>
</gene>
<evidence type="ECO:0000313" key="4">
    <source>
        <dbReference type="Proteomes" id="UP000228767"/>
    </source>
</evidence>
<keyword evidence="2" id="KW-0812">Transmembrane</keyword>
<dbReference type="EMBL" id="PCYI01000021">
    <property type="protein sequence ID" value="PIR44693.1"/>
    <property type="molecule type" value="Genomic_DNA"/>
</dbReference>
<feature type="region of interest" description="Disordered" evidence="1">
    <location>
        <begin position="1"/>
        <end position="33"/>
    </location>
</feature>
<organism evidence="3 4">
    <name type="scientific">Candidatus Vogelbacteria bacterium CG10_big_fil_rev_8_21_14_0_10_51_16</name>
    <dbReference type="NCBI Taxonomy" id="1975045"/>
    <lineage>
        <taxon>Bacteria</taxon>
        <taxon>Candidatus Vogeliibacteriota</taxon>
    </lineage>
</organism>
<protein>
    <submittedName>
        <fullName evidence="3">Uncharacterized protein</fullName>
    </submittedName>
</protein>
<keyword evidence="2" id="KW-0472">Membrane</keyword>
<evidence type="ECO:0000313" key="3">
    <source>
        <dbReference type="EMBL" id="PIR44693.1"/>
    </source>
</evidence>
<reference evidence="3 4" key="1">
    <citation type="submission" date="2017-09" db="EMBL/GenBank/DDBJ databases">
        <title>Depth-based differentiation of microbial function through sediment-hosted aquifers and enrichment of novel symbionts in the deep terrestrial subsurface.</title>
        <authorList>
            <person name="Probst A.J."/>
            <person name="Ladd B."/>
            <person name="Jarett J.K."/>
            <person name="Geller-Mcgrath D.E."/>
            <person name="Sieber C.M."/>
            <person name="Emerson J.B."/>
            <person name="Anantharaman K."/>
            <person name="Thomas B.C."/>
            <person name="Malmstrom R."/>
            <person name="Stieglmeier M."/>
            <person name="Klingl A."/>
            <person name="Woyke T."/>
            <person name="Ryan C.M."/>
            <person name="Banfield J.F."/>
        </authorList>
    </citation>
    <scope>NUCLEOTIDE SEQUENCE [LARGE SCALE GENOMIC DNA]</scope>
    <source>
        <strain evidence="3">CG10_big_fil_rev_8_21_14_0_10_51_16</strain>
    </source>
</reference>
<proteinExistence type="predicted"/>
<name>A0A2H0RDX9_9BACT</name>
<feature type="compositionally biased region" description="Basic and acidic residues" evidence="1">
    <location>
        <begin position="14"/>
        <end position="27"/>
    </location>
</feature>
<accession>A0A2H0RDX9</accession>
<feature type="transmembrane region" description="Helical" evidence="2">
    <location>
        <begin position="72"/>
        <end position="94"/>
    </location>
</feature>
<comment type="caution">
    <text evidence="3">The sequence shown here is derived from an EMBL/GenBank/DDBJ whole genome shotgun (WGS) entry which is preliminary data.</text>
</comment>
<evidence type="ECO:0000256" key="2">
    <source>
        <dbReference type="SAM" id="Phobius"/>
    </source>
</evidence>
<sequence>MNTALNSPPPGHGEAGRGLDSWSKRQGTEALDSNGVTFVAEHTEVVGGLGEEPASLQATATTSQTLLQRLGIASTLPTTVTLLFLVAGALAYWLTKK</sequence>
<keyword evidence="2" id="KW-1133">Transmembrane helix</keyword>
<dbReference type="Proteomes" id="UP000228767">
    <property type="component" value="Unassembled WGS sequence"/>
</dbReference>